<dbReference type="AlphaFoldDB" id="A0A179BHS5"/>
<evidence type="ECO:0000259" key="7">
    <source>
        <dbReference type="Pfam" id="PF10672"/>
    </source>
</evidence>
<dbReference type="CDD" id="cd21153">
    <property type="entry name" value="PUA_RlmI"/>
    <property type="match status" value="1"/>
</dbReference>
<evidence type="ECO:0000313" key="10">
    <source>
        <dbReference type="Proteomes" id="UP000078302"/>
    </source>
</evidence>
<keyword evidence="4 9" id="KW-0808">Transferase</keyword>
<dbReference type="Gene3D" id="3.40.50.150">
    <property type="entry name" value="Vaccinia Virus protein VP39"/>
    <property type="match status" value="1"/>
</dbReference>
<reference evidence="9 10" key="1">
    <citation type="submission" date="2016-04" db="EMBL/GenBank/DDBJ databases">
        <title>Acidithiobacillus ferrooxidans genome sequencing and assembly.</title>
        <authorList>
            <person name="Zhou Z."/>
        </authorList>
    </citation>
    <scope>NUCLEOTIDE SEQUENCE [LARGE SCALE GENOMIC DNA]</scope>
    <source>
        <strain evidence="9 10">BY0502</strain>
    </source>
</reference>
<evidence type="ECO:0000313" key="9">
    <source>
        <dbReference type="EMBL" id="OAP90835.1"/>
    </source>
</evidence>
<evidence type="ECO:0000256" key="6">
    <source>
        <dbReference type="ARBA" id="ARBA00038091"/>
    </source>
</evidence>
<dbReference type="PANTHER" id="PTHR42873:SF1">
    <property type="entry name" value="S-ADENOSYLMETHIONINE-DEPENDENT METHYLTRANSFERASE DOMAIN-CONTAINING PROTEIN"/>
    <property type="match status" value="1"/>
</dbReference>
<dbReference type="EMBL" id="LVXZ01000113">
    <property type="protein sequence ID" value="OAP90835.1"/>
    <property type="molecule type" value="Genomic_DNA"/>
</dbReference>
<dbReference type="Pfam" id="PF10672">
    <property type="entry name" value="Methyltrans_SAM"/>
    <property type="match status" value="1"/>
</dbReference>
<dbReference type="Gene3D" id="2.30.130.10">
    <property type="entry name" value="PUA domain"/>
    <property type="match status" value="1"/>
</dbReference>
<dbReference type="CDD" id="cd11572">
    <property type="entry name" value="RlmI_M_like"/>
    <property type="match status" value="1"/>
</dbReference>
<evidence type="ECO:0000256" key="2">
    <source>
        <dbReference type="ARBA" id="ARBA00022490"/>
    </source>
</evidence>
<evidence type="ECO:0000256" key="4">
    <source>
        <dbReference type="ARBA" id="ARBA00022679"/>
    </source>
</evidence>
<comment type="similarity">
    <text evidence="6">Belongs to the methyltransferase superfamily. RlmI family.</text>
</comment>
<dbReference type="OrthoDB" id="5288020at2"/>
<evidence type="ECO:0000259" key="8">
    <source>
        <dbReference type="Pfam" id="PF17785"/>
    </source>
</evidence>
<dbReference type="InterPro" id="IPR036974">
    <property type="entry name" value="PUA_sf"/>
</dbReference>
<organism evidence="9 10">
    <name type="scientific">Acidithiobacillus ferrooxidans</name>
    <name type="common">Thiobacillus ferrooxidans</name>
    <dbReference type="NCBI Taxonomy" id="920"/>
    <lineage>
        <taxon>Bacteria</taxon>
        <taxon>Pseudomonadati</taxon>
        <taxon>Pseudomonadota</taxon>
        <taxon>Acidithiobacillia</taxon>
        <taxon>Acidithiobacillales</taxon>
        <taxon>Acidithiobacillaceae</taxon>
        <taxon>Acidithiobacillus</taxon>
    </lineage>
</organism>
<dbReference type="GO" id="GO:0032259">
    <property type="term" value="P:methylation"/>
    <property type="evidence" value="ECO:0007669"/>
    <property type="project" value="UniProtKB-KW"/>
</dbReference>
<dbReference type="SUPFAM" id="SSF88697">
    <property type="entry name" value="PUA domain-like"/>
    <property type="match status" value="1"/>
</dbReference>
<dbReference type="InterPro" id="IPR041532">
    <property type="entry name" value="RlmI-like_PUA"/>
</dbReference>
<evidence type="ECO:0000256" key="1">
    <source>
        <dbReference type="ARBA" id="ARBA00004496"/>
    </source>
</evidence>
<feature type="domain" description="S-adenosylmethionine-dependent methyltransferase" evidence="7">
    <location>
        <begin position="194"/>
        <end position="373"/>
    </location>
</feature>
<dbReference type="CDD" id="cd02440">
    <property type="entry name" value="AdoMet_MTases"/>
    <property type="match status" value="1"/>
</dbReference>
<dbReference type="GO" id="GO:0005737">
    <property type="term" value="C:cytoplasm"/>
    <property type="evidence" value="ECO:0007669"/>
    <property type="project" value="UniProtKB-SubCell"/>
</dbReference>
<proteinExistence type="inferred from homology"/>
<dbReference type="Pfam" id="PF17785">
    <property type="entry name" value="PUA_3"/>
    <property type="match status" value="1"/>
</dbReference>
<accession>A0A179BHS5</accession>
<evidence type="ECO:0000256" key="3">
    <source>
        <dbReference type="ARBA" id="ARBA00022603"/>
    </source>
</evidence>
<keyword evidence="5" id="KW-0949">S-adenosyl-L-methionine</keyword>
<dbReference type="Gene3D" id="3.30.750.80">
    <property type="entry name" value="RNA methyltransferase domain (HRMD) like"/>
    <property type="match status" value="1"/>
</dbReference>
<evidence type="ECO:0000256" key="5">
    <source>
        <dbReference type="ARBA" id="ARBA00022691"/>
    </source>
</evidence>
<gene>
    <name evidence="9" type="ORF">A4H96_09055</name>
</gene>
<name>A0A179BHS5_ACIFR</name>
<comment type="subcellular location">
    <subcellularLocation>
        <location evidence="1">Cytoplasm</location>
    </subcellularLocation>
</comment>
<dbReference type="PANTHER" id="PTHR42873">
    <property type="entry name" value="RIBOSOMAL RNA LARGE SUBUNIT METHYLTRANSFERASE"/>
    <property type="match status" value="1"/>
</dbReference>
<dbReference type="GO" id="GO:0008168">
    <property type="term" value="F:methyltransferase activity"/>
    <property type="evidence" value="ECO:0007669"/>
    <property type="project" value="UniProtKB-KW"/>
</dbReference>
<sequence>MSIPHASGALPLLPSGQLMSASPYPILRLRPKEDRRLRAGHLWIYSNEIDVQKTPLTAITPGSVCRMEDAQGKALGLAHVNPHTLLCARLLSRDPHVSIDEGFYRTRLQQALLMREHLFSAPFYRLVHGEGDGFPGLIIDRYEDYLVLQANSLGMDRDLPMITAALQSLLRPAGILLKASGAARRLEGLADRVEVLFGHIPERLEVWENDCLFQVDPRGGQKTGWFYDHRANRRRLRDFAQGRRILDCFAYVGGFAIPLAKAGATAVTAVDSSAPALVILEENAQRNEVANLRSIHGDAMETLHNLRDRGEQFDLIVLDPPALIKSKKDFKEGSIAYRRFNDMAMRLLSPGGILFSASCSHHLNRETLLGQIAFAAQRGDYQIIGEGGQDMDHPVHPAVPESNYLKGFFIHRREELPEEAEETT</sequence>
<dbReference type="GO" id="GO:0003723">
    <property type="term" value="F:RNA binding"/>
    <property type="evidence" value="ECO:0007669"/>
    <property type="project" value="InterPro"/>
</dbReference>
<feature type="domain" description="RlmI-like PUA" evidence="8">
    <location>
        <begin position="27"/>
        <end position="93"/>
    </location>
</feature>
<protein>
    <submittedName>
        <fullName evidence="9">SAM-dependent methyltransferase</fullName>
    </submittedName>
</protein>
<dbReference type="InterPro" id="IPR015947">
    <property type="entry name" value="PUA-like_sf"/>
</dbReference>
<keyword evidence="3 9" id="KW-0489">Methyltransferase</keyword>
<dbReference type="SUPFAM" id="SSF53335">
    <property type="entry name" value="S-adenosyl-L-methionine-dependent methyltransferases"/>
    <property type="match status" value="1"/>
</dbReference>
<dbReference type="PROSITE" id="PS50890">
    <property type="entry name" value="PUA"/>
    <property type="match status" value="1"/>
</dbReference>
<keyword evidence="10" id="KW-1185">Reference proteome</keyword>
<dbReference type="InterPro" id="IPR019614">
    <property type="entry name" value="SAM-dep_methyl-trfase"/>
</dbReference>
<comment type="caution">
    <text evidence="9">The sequence shown here is derived from an EMBL/GenBank/DDBJ whole genome shotgun (WGS) entry which is preliminary data.</text>
</comment>
<dbReference type="InterPro" id="IPR029063">
    <property type="entry name" value="SAM-dependent_MTases_sf"/>
</dbReference>
<dbReference type="Proteomes" id="UP000078302">
    <property type="component" value="Unassembled WGS sequence"/>
</dbReference>
<keyword evidence="2" id="KW-0963">Cytoplasm</keyword>